<organism evidence="8 9">
    <name type="scientific">Panagrellus redivivus</name>
    <name type="common">Microworm</name>
    <dbReference type="NCBI Taxonomy" id="6233"/>
    <lineage>
        <taxon>Eukaryota</taxon>
        <taxon>Metazoa</taxon>
        <taxon>Ecdysozoa</taxon>
        <taxon>Nematoda</taxon>
        <taxon>Chromadorea</taxon>
        <taxon>Rhabditida</taxon>
        <taxon>Tylenchina</taxon>
        <taxon>Panagrolaimomorpha</taxon>
        <taxon>Panagrolaimoidea</taxon>
        <taxon>Panagrolaimidae</taxon>
        <taxon>Panagrellus</taxon>
    </lineage>
</organism>
<sequence>MSLTNGHVVVRIATSLVVTTFIFHSSNVLERNASNSDQREHEESQKLIVSKNWSDAMSGDGEAPEPIPVDVQDTPDSPSPTQNAMVVGDVEEGELPEDGEIQDDEESEAPRKASKTNGNVPIDDVASQVLITPADPKPPSPREPVEHHTPARPPYREISPDRRHAPRRSRSPVRYGPPSIPNRRRPWTENVMCKFFREGYCRDDMDCSYSHNAALSNRKPELCKFYSQGFCKKGLACTLLHGEYPCKDFHRGHCTRKPCKYSHLPLNEYTQAIFDQLQVVQDETIAAQIKIPHAPTRRRTLLAKPPPSGPPGRPISPPERQASSPLKRPYPDEPMEVTSYSAHNLPVPPSRVSDNFTAATAAEDPDELLVAGDDYRNQSDVAYQNQIEDNRPPIAAPMAQAPPPVPVPAQVPPPAFGVMSLDDMLNQLASGPSEGNVQKVVSNFTQHDADIADTPASPDHKPEPLYLLIPIDPTPTGYDANILKKLNSERFKNDPRAAVIVQKQFDHDSSVMTLSLPTVPQPSPAPAPVAAVSSPSGISRDPRLRNAIPNDPRIQRTTLRPSGGLLPTPAPLNPPPVGTPVVPATPDYMADQHFQSLVEKQLQMVNQVNQNPDREPEAPSASQYTTAPRRHYDDESHHRGYSSPRGGYSNSHRGDYDGGYAPRSRYHDDGGYRGRPPRYSGPRGGYRGGYHDDDRYRSGPPRSSYSSERHEPGSFTRSDGYRRDYRDRREPYPPRHRDSRYRSRSRSPLRPSRSDKDYDGYQSPETRA</sequence>
<dbReference type="WBParaSite" id="Pan_g9958.t2">
    <property type="protein sequence ID" value="Pan_g9958.t2"/>
    <property type="gene ID" value="Pan_g9958"/>
</dbReference>
<keyword evidence="3 5" id="KW-0863">Zinc-finger</keyword>
<dbReference type="GO" id="GO:0005634">
    <property type="term" value="C:nucleus"/>
    <property type="evidence" value="ECO:0007669"/>
    <property type="project" value="TreeGrafter"/>
</dbReference>
<feature type="compositionally biased region" description="Basic and acidic residues" evidence="6">
    <location>
        <begin position="143"/>
        <end position="163"/>
    </location>
</feature>
<feature type="compositionally biased region" description="Basic residues" evidence="6">
    <location>
        <begin position="737"/>
        <end position="747"/>
    </location>
</feature>
<dbReference type="Gene3D" id="4.10.1000.10">
    <property type="entry name" value="Zinc finger, CCCH-type"/>
    <property type="match status" value="1"/>
</dbReference>
<keyword evidence="8" id="KW-1185">Reference proteome</keyword>
<dbReference type="InterPro" id="IPR000571">
    <property type="entry name" value="Znf_CCCH"/>
</dbReference>
<dbReference type="SMART" id="SM00356">
    <property type="entry name" value="ZnF_C3H1"/>
    <property type="match status" value="3"/>
</dbReference>
<evidence type="ECO:0000313" key="8">
    <source>
        <dbReference type="Proteomes" id="UP000492821"/>
    </source>
</evidence>
<dbReference type="AlphaFoldDB" id="A0A7E4WC29"/>
<proteinExistence type="predicted"/>
<dbReference type="GO" id="GO:0003723">
    <property type="term" value="F:RNA binding"/>
    <property type="evidence" value="ECO:0007669"/>
    <property type="project" value="InterPro"/>
</dbReference>
<evidence type="ECO:0000256" key="2">
    <source>
        <dbReference type="ARBA" id="ARBA00022737"/>
    </source>
</evidence>
<feature type="domain" description="C3H1-type" evidence="7">
    <location>
        <begin position="245"/>
        <end position="266"/>
    </location>
</feature>
<evidence type="ECO:0000313" key="9">
    <source>
        <dbReference type="WBParaSite" id="Pan_g9958.t2"/>
    </source>
</evidence>
<dbReference type="InterPro" id="IPR036855">
    <property type="entry name" value="Znf_CCCH_sf"/>
</dbReference>
<keyword evidence="1 5" id="KW-0479">Metal-binding</keyword>
<keyword evidence="4 5" id="KW-0862">Zinc</keyword>
<evidence type="ECO:0000256" key="4">
    <source>
        <dbReference type="ARBA" id="ARBA00022833"/>
    </source>
</evidence>
<feature type="region of interest" description="Disordered" evidence="6">
    <location>
        <begin position="296"/>
        <end position="349"/>
    </location>
</feature>
<feature type="zinc finger region" description="C3H1-type" evidence="5">
    <location>
        <begin position="217"/>
        <end position="244"/>
    </location>
</feature>
<dbReference type="SUPFAM" id="SSF90229">
    <property type="entry name" value="CCCH zinc finger"/>
    <property type="match status" value="3"/>
</dbReference>
<keyword evidence="2" id="KW-0677">Repeat</keyword>
<feature type="compositionally biased region" description="Pro residues" evidence="6">
    <location>
        <begin position="568"/>
        <end position="578"/>
    </location>
</feature>
<feature type="domain" description="C3H1-type" evidence="7">
    <location>
        <begin position="217"/>
        <end position="244"/>
    </location>
</feature>
<feature type="region of interest" description="Disordered" evidence="6">
    <location>
        <begin position="519"/>
        <end position="768"/>
    </location>
</feature>
<dbReference type="Proteomes" id="UP000492821">
    <property type="component" value="Unassembled WGS sequence"/>
</dbReference>
<evidence type="ECO:0000256" key="3">
    <source>
        <dbReference type="ARBA" id="ARBA00022771"/>
    </source>
</evidence>
<evidence type="ECO:0000256" key="6">
    <source>
        <dbReference type="SAM" id="MobiDB-lite"/>
    </source>
</evidence>
<protein>
    <submittedName>
        <fullName evidence="9">Zinc finger CCCH domain-containing protein 6</fullName>
    </submittedName>
</protein>
<feature type="region of interest" description="Disordered" evidence="6">
    <location>
        <begin position="55"/>
        <end position="181"/>
    </location>
</feature>
<evidence type="ECO:0000256" key="1">
    <source>
        <dbReference type="ARBA" id="ARBA00022723"/>
    </source>
</evidence>
<dbReference type="PANTHER" id="PTHR13119">
    <property type="entry name" value="ZINC FINGER CCCH DOMAIN-CONTAINING PROTEI"/>
    <property type="match status" value="1"/>
</dbReference>
<feature type="zinc finger region" description="C3H1-type" evidence="5">
    <location>
        <begin position="245"/>
        <end position="266"/>
    </location>
</feature>
<feature type="compositionally biased region" description="Polar residues" evidence="6">
    <location>
        <begin position="74"/>
        <end position="84"/>
    </location>
</feature>
<reference evidence="9" key="2">
    <citation type="submission" date="2020-10" db="UniProtKB">
        <authorList>
            <consortium name="WormBaseParasite"/>
        </authorList>
    </citation>
    <scope>IDENTIFICATION</scope>
</reference>
<reference evidence="8" key="1">
    <citation type="journal article" date="2013" name="Genetics">
        <title>The draft genome and transcriptome of Panagrellus redivivus are shaped by the harsh demands of a free-living lifestyle.</title>
        <authorList>
            <person name="Srinivasan J."/>
            <person name="Dillman A.R."/>
            <person name="Macchietto M.G."/>
            <person name="Heikkinen L."/>
            <person name="Lakso M."/>
            <person name="Fracchia K.M."/>
            <person name="Antoshechkin I."/>
            <person name="Mortazavi A."/>
            <person name="Wong G."/>
            <person name="Sternberg P.W."/>
        </authorList>
    </citation>
    <scope>NUCLEOTIDE SEQUENCE [LARGE SCALE GENOMIC DNA]</scope>
    <source>
        <strain evidence="8">MT8872</strain>
    </source>
</reference>
<evidence type="ECO:0000256" key="5">
    <source>
        <dbReference type="PROSITE-ProRule" id="PRU00723"/>
    </source>
</evidence>
<feature type="zinc finger region" description="C3H1-type" evidence="5">
    <location>
        <begin position="187"/>
        <end position="214"/>
    </location>
</feature>
<dbReference type="GO" id="GO:0045892">
    <property type="term" value="P:negative regulation of DNA-templated transcription"/>
    <property type="evidence" value="ECO:0007669"/>
    <property type="project" value="InterPro"/>
</dbReference>
<dbReference type="PANTHER" id="PTHR13119:SF12">
    <property type="entry name" value="PROTEIN SUPPRESSOR OF SABLE"/>
    <property type="match status" value="1"/>
</dbReference>
<feature type="compositionally biased region" description="Pro residues" evidence="6">
    <location>
        <begin position="304"/>
        <end position="317"/>
    </location>
</feature>
<accession>A0A7E4WC29</accession>
<dbReference type="PROSITE" id="PS50103">
    <property type="entry name" value="ZF_C3H1"/>
    <property type="match status" value="3"/>
</dbReference>
<feature type="compositionally biased region" description="Basic and acidic residues" evidence="6">
    <location>
        <begin position="719"/>
        <end position="736"/>
    </location>
</feature>
<dbReference type="GO" id="GO:0008270">
    <property type="term" value="F:zinc ion binding"/>
    <property type="evidence" value="ECO:0007669"/>
    <property type="project" value="UniProtKB-KW"/>
</dbReference>
<feature type="compositionally biased region" description="Acidic residues" evidence="6">
    <location>
        <begin position="89"/>
        <end position="107"/>
    </location>
</feature>
<dbReference type="InterPro" id="IPR045124">
    <property type="entry name" value="Su(sable)-like"/>
</dbReference>
<feature type="domain" description="C3H1-type" evidence="7">
    <location>
        <begin position="187"/>
        <end position="214"/>
    </location>
</feature>
<name>A0A7E4WC29_PANRE</name>
<evidence type="ECO:0000259" key="7">
    <source>
        <dbReference type="PROSITE" id="PS50103"/>
    </source>
</evidence>